<protein>
    <recommendedName>
        <fullName evidence="11">Interleukin-21 receptor</fullName>
    </recommendedName>
</protein>
<sequence>MSSRGPRAPRRAPGCVSSRATHGTSHSREERSAATMDLRAPLLLLLSSGIVHMSDLNYNLTCFNDYVSTLHCTLEGRQLTNTNDTFLKLREADEESVDILCPLSLQMDRLFCSADVPIGFLDTDEYAISLCHHDVETCELLMDDYYPADMIKPKTPGNLAVSFNSSLCIFSWKSNYENYRSRNLYNELRFELLFHERGQGFNETSHLIIDQKTTATVRDVCSPGSECVAKIRSCPNSQTYRGVWSDWSTEIYWKKPLLVKEVPLVFYLEKVIIPVCVLVPCLFVLCFIPLKKWRRTIFIPTPAPYFYTLYNDFQGDFKSWVVMEKNLELPKTEPTLHIDNMIECEDVCAAAPCDHSGVYANMSQTEPDQTLGLDSATASCTSAEHCCLSPQSRSPAEDSGCWLSSDQTLGTGPSWYCNNYCTLSTFQQTALATSEPLKCATGGELHVMEEIEL</sequence>
<reference evidence="9 10" key="1">
    <citation type="submission" date="2024-04" db="EMBL/GenBank/DDBJ databases">
        <authorList>
            <person name="Waldvogel A.-M."/>
            <person name="Schoenle A."/>
        </authorList>
    </citation>
    <scope>NUCLEOTIDE SEQUENCE [LARGE SCALE GENOMIC DNA]</scope>
</reference>
<keyword evidence="5 8" id="KW-0472">Membrane</keyword>
<dbReference type="Gene3D" id="2.60.40.10">
    <property type="entry name" value="Immunoglobulins"/>
    <property type="match status" value="1"/>
</dbReference>
<dbReference type="SUPFAM" id="SSF49265">
    <property type="entry name" value="Fibronectin type III"/>
    <property type="match status" value="1"/>
</dbReference>
<dbReference type="InterPro" id="IPR036116">
    <property type="entry name" value="FN3_sf"/>
</dbReference>
<dbReference type="GO" id="GO:0004896">
    <property type="term" value="F:cytokine receptor activity"/>
    <property type="evidence" value="ECO:0007669"/>
    <property type="project" value="TreeGrafter"/>
</dbReference>
<dbReference type="EMBL" id="OZ035845">
    <property type="protein sequence ID" value="CAL1599214.1"/>
    <property type="molecule type" value="Genomic_DNA"/>
</dbReference>
<evidence type="ECO:0000256" key="1">
    <source>
        <dbReference type="ARBA" id="ARBA00004167"/>
    </source>
</evidence>
<accession>A0AAV2LHY2</accession>
<evidence type="ECO:0008006" key="11">
    <source>
        <dbReference type="Google" id="ProtNLM"/>
    </source>
</evidence>
<keyword evidence="6" id="KW-0675">Receptor</keyword>
<proteinExistence type="predicted"/>
<evidence type="ECO:0000256" key="8">
    <source>
        <dbReference type="SAM" id="Phobius"/>
    </source>
</evidence>
<evidence type="ECO:0000256" key="3">
    <source>
        <dbReference type="ARBA" id="ARBA00022729"/>
    </source>
</evidence>
<keyword evidence="10" id="KW-1185">Reference proteome</keyword>
<dbReference type="GO" id="GO:0009897">
    <property type="term" value="C:external side of plasma membrane"/>
    <property type="evidence" value="ECO:0007669"/>
    <property type="project" value="TreeGrafter"/>
</dbReference>
<dbReference type="PANTHER" id="PTHR23037">
    <property type="entry name" value="CYTOKINE RECEPTOR"/>
    <property type="match status" value="1"/>
</dbReference>
<keyword evidence="4 8" id="KW-1133">Transmembrane helix</keyword>
<feature type="region of interest" description="Disordered" evidence="7">
    <location>
        <begin position="1"/>
        <end position="33"/>
    </location>
</feature>
<evidence type="ECO:0000313" key="9">
    <source>
        <dbReference type="EMBL" id="CAL1599214.1"/>
    </source>
</evidence>
<dbReference type="Proteomes" id="UP001497482">
    <property type="component" value="Chromosome 23"/>
</dbReference>
<dbReference type="AlphaFoldDB" id="A0AAV2LHY2"/>
<evidence type="ECO:0000256" key="6">
    <source>
        <dbReference type="ARBA" id="ARBA00023170"/>
    </source>
</evidence>
<gene>
    <name evidence="9" type="ORF">KC01_LOCUS27523</name>
</gene>
<evidence type="ECO:0000256" key="4">
    <source>
        <dbReference type="ARBA" id="ARBA00022989"/>
    </source>
</evidence>
<feature type="compositionally biased region" description="Low complexity" evidence="7">
    <location>
        <begin position="1"/>
        <end position="14"/>
    </location>
</feature>
<keyword evidence="3" id="KW-0732">Signal</keyword>
<comment type="subcellular location">
    <subcellularLocation>
        <location evidence="1">Membrane</location>
        <topology evidence="1">Single-pass membrane protein</topology>
    </subcellularLocation>
</comment>
<dbReference type="InterPro" id="IPR013783">
    <property type="entry name" value="Ig-like_fold"/>
</dbReference>
<keyword evidence="2 8" id="KW-0812">Transmembrane</keyword>
<name>A0AAV2LHY2_KNICA</name>
<feature type="transmembrane region" description="Helical" evidence="8">
    <location>
        <begin position="271"/>
        <end position="290"/>
    </location>
</feature>
<evidence type="ECO:0000256" key="5">
    <source>
        <dbReference type="ARBA" id="ARBA00023136"/>
    </source>
</evidence>
<dbReference type="PANTHER" id="PTHR23037:SF7">
    <property type="entry name" value="INTERLEUKIN-21 RECEPTOR"/>
    <property type="match status" value="1"/>
</dbReference>
<evidence type="ECO:0000313" key="10">
    <source>
        <dbReference type="Proteomes" id="UP001497482"/>
    </source>
</evidence>
<evidence type="ECO:0000256" key="7">
    <source>
        <dbReference type="SAM" id="MobiDB-lite"/>
    </source>
</evidence>
<evidence type="ECO:0000256" key="2">
    <source>
        <dbReference type="ARBA" id="ARBA00022692"/>
    </source>
</evidence>
<organism evidence="9 10">
    <name type="scientific">Knipowitschia caucasica</name>
    <name type="common">Caucasian dwarf goby</name>
    <name type="synonym">Pomatoschistus caucasicus</name>
    <dbReference type="NCBI Taxonomy" id="637954"/>
    <lineage>
        <taxon>Eukaryota</taxon>
        <taxon>Metazoa</taxon>
        <taxon>Chordata</taxon>
        <taxon>Craniata</taxon>
        <taxon>Vertebrata</taxon>
        <taxon>Euteleostomi</taxon>
        <taxon>Actinopterygii</taxon>
        <taxon>Neopterygii</taxon>
        <taxon>Teleostei</taxon>
        <taxon>Neoteleostei</taxon>
        <taxon>Acanthomorphata</taxon>
        <taxon>Gobiaria</taxon>
        <taxon>Gobiiformes</taxon>
        <taxon>Gobioidei</taxon>
        <taxon>Gobiidae</taxon>
        <taxon>Gobiinae</taxon>
        <taxon>Knipowitschia</taxon>
    </lineage>
</organism>